<protein>
    <submittedName>
        <fullName evidence="3">Uncharacterized protein</fullName>
    </submittedName>
</protein>
<organism evidence="3 4">
    <name type="scientific">Microthlaspi erraticum</name>
    <dbReference type="NCBI Taxonomy" id="1685480"/>
    <lineage>
        <taxon>Eukaryota</taxon>
        <taxon>Viridiplantae</taxon>
        <taxon>Streptophyta</taxon>
        <taxon>Embryophyta</taxon>
        <taxon>Tracheophyta</taxon>
        <taxon>Spermatophyta</taxon>
        <taxon>Magnoliopsida</taxon>
        <taxon>eudicotyledons</taxon>
        <taxon>Gunneridae</taxon>
        <taxon>Pentapetalae</taxon>
        <taxon>rosids</taxon>
        <taxon>malvids</taxon>
        <taxon>Brassicales</taxon>
        <taxon>Brassicaceae</taxon>
        <taxon>Coluteocarpeae</taxon>
        <taxon>Microthlaspi</taxon>
    </lineage>
</organism>
<evidence type="ECO:0000256" key="1">
    <source>
        <dbReference type="SAM" id="MobiDB-lite"/>
    </source>
</evidence>
<dbReference type="EMBL" id="CACVBM020001895">
    <property type="protein sequence ID" value="CAA7061795.1"/>
    <property type="molecule type" value="Genomic_DNA"/>
</dbReference>
<accession>A0A6D2LC01</accession>
<dbReference type="Proteomes" id="UP000467841">
    <property type="component" value="Unassembled WGS sequence"/>
</dbReference>
<comment type="caution">
    <text evidence="3">The sequence shown here is derived from an EMBL/GenBank/DDBJ whole genome shotgun (WGS) entry which is preliminary data.</text>
</comment>
<keyword evidence="4" id="KW-1185">Reference proteome</keyword>
<feature type="compositionally biased region" description="Pro residues" evidence="1">
    <location>
        <begin position="58"/>
        <end position="79"/>
    </location>
</feature>
<keyword evidence="2" id="KW-0732">Signal</keyword>
<proteinExistence type="predicted"/>
<dbReference type="OrthoDB" id="1938519at2759"/>
<feature type="chain" id="PRO_5025421518" evidence="2">
    <location>
        <begin position="24"/>
        <end position="79"/>
    </location>
</feature>
<sequence>MKKPSSVFLLVVTTILCVSLVSSEMKLVLEDYGITVDPTPTRKTSNPGTIEHGSPLGPYIPDPPPPSSPPPQLPPQERG</sequence>
<evidence type="ECO:0000313" key="4">
    <source>
        <dbReference type="Proteomes" id="UP000467841"/>
    </source>
</evidence>
<feature type="region of interest" description="Disordered" evidence="1">
    <location>
        <begin position="35"/>
        <end position="79"/>
    </location>
</feature>
<evidence type="ECO:0000313" key="3">
    <source>
        <dbReference type="EMBL" id="CAA7061795.1"/>
    </source>
</evidence>
<name>A0A6D2LC01_9BRAS</name>
<feature type="signal peptide" evidence="2">
    <location>
        <begin position="1"/>
        <end position="23"/>
    </location>
</feature>
<dbReference type="AlphaFoldDB" id="A0A6D2LC01"/>
<evidence type="ECO:0000256" key="2">
    <source>
        <dbReference type="SAM" id="SignalP"/>
    </source>
</evidence>
<gene>
    <name evidence="3" type="ORF">MERR_LOCUS49031</name>
</gene>
<reference evidence="3" key="1">
    <citation type="submission" date="2020-01" db="EMBL/GenBank/DDBJ databases">
        <authorList>
            <person name="Mishra B."/>
        </authorList>
    </citation>
    <scope>NUCLEOTIDE SEQUENCE [LARGE SCALE GENOMIC DNA]</scope>
</reference>